<dbReference type="InterPro" id="IPR000276">
    <property type="entry name" value="GPCR_Rhodpsn"/>
</dbReference>
<feature type="transmembrane region" description="Helical" evidence="10">
    <location>
        <begin position="221"/>
        <end position="244"/>
    </location>
</feature>
<keyword evidence="8 9" id="KW-0807">Transducer</keyword>
<evidence type="ECO:0000256" key="3">
    <source>
        <dbReference type="ARBA" id="ARBA00022692"/>
    </source>
</evidence>
<name>A0AAV2Q3L2_MEGNR</name>
<dbReference type="PRINTS" id="PR00237">
    <property type="entry name" value="GPCRRHODOPSN"/>
</dbReference>
<feature type="transmembrane region" description="Helical" evidence="10">
    <location>
        <begin position="55"/>
        <end position="77"/>
    </location>
</feature>
<keyword evidence="5 9" id="KW-0297">G-protein coupled receptor</keyword>
<evidence type="ECO:0000259" key="11">
    <source>
        <dbReference type="PROSITE" id="PS50262"/>
    </source>
</evidence>
<dbReference type="PANTHER" id="PTHR24243">
    <property type="entry name" value="G-PROTEIN COUPLED RECEPTOR"/>
    <property type="match status" value="1"/>
</dbReference>
<evidence type="ECO:0000256" key="10">
    <source>
        <dbReference type="SAM" id="Phobius"/>
    </source>
</evidence>
<sequence length="473" mass="54194">MSTTMPNSTFSPEYDGFFPYNSSTSDEGFPRIIVVPDPNDLWYPWKSNPQFYPSVVTYLLTLLFGAVGNITVIILMAGERKASTTTNMFLVSLSVADLLMLVLCVPLEIITMFVVLWDQSAVCKMARYFMMLSFTASVLNLTALSLERFIVIVFPMRSRSLCTMSNCRKSVMLVWSASILLACPVIWVMETETYIFANEDNSIMLTAYYCKQMEGVHLYFLMYQLLVLFLVPAILMIVFYSYVIRELWRSTRSMQQLTNAHRSGVPMKTCKHSLMHKGGRKMCLRVHNGRGGDSAYNSSNSLYVPPFNAAARSPSPVLRLLGHKKKHKDKGDSVKRARKQVIKMLIVVVALFLLCWGPRIIIDILINLGLQSFNQFFYFSKQLFVLLPFVHCCINPIIYCFMSKNFRRSMRRLFRYPCMGRRCCYCCRRPERQRPPQIRMSRTSTGGCTKSVCISYSPESTTKHTCLDSVSVM</sequence>
<proteinExistence type="inferred from homology"/>
<evidence type="ECO:0000313" key="13">
    <source>
        <dbReference type="Proteomes" id="UP001497623"/>
    </source>
</evidence>
<evidence type="ECO:0000256" key="2">
    <source>
        <dbReference type="ARBA" id="ARBA00010663"/>
    </source>
</evidence>
<keyword evidence="3 9" id="KW-0812">Transmembrane</keyword>
<keyword evidence="13" id="KW-1185">Reference proteome</keyword>
<dbReference type="GO" id="GO:0005886">
    <property type="term" value="C:plasma membrane"/>
    <property type="evidence" value="ECO:0007669"/>
    <property type="project" value="TreeGrafter"/>
</dbReference>
<keyword evidence="4 10" id="KW-1133">Transmembrane helix</keyword>
<dbReference type="GO" id="GO:0004983">
    <property type="term" value="F:neuropeptide Y receptor activity"/>
    <property type="evidence" value="ECO:0007669"/>
    <property type="project" value="InterPro"/>
</dbReference>
<feature type="non-terminal residue" evidence="12">
    <location>
        <position position="473"/>
    </location>
</feature>
<evidence type="ECO:0000256" key="8">
    <source>
        <dbReference type="ARBA" id="ARBA00023224"/>
    </source>
</evidence>
<dbReference type="InterPro" id="IPR000611">
    <property type="entry name" value="NPY_rcpt"/>
</dbReference>
<dbReference type="PROSITE" id="PS50262">
    <property type="entry name" value="G_PROTEIN_RECEP_F1_2"/>
    <property type="match status" value="1"/>
</dbReference>
<dbReference type="Pfam" id="PF00001">
    <property type="entry name" value="7tm_1"/>
    <property type="match status" value="1"/>
</dbReference>
<evidence type="ECO:0000313" key="12">
    <source>
        <dbReference type="EMBL" id="CAL4068198.1"/>
    </source>
</evidence>
<organism evidence="12 13">
    <name type="scientific">Meganyctiphanes norvegica</name>
    <name type="common">Northern krill</name>
    <name type="synonym">Thysanopoda norvegica</name>
    <dbReference type="NCBI Taxonomy" id="48144"/>
    <lineage>
        <taxon>Eukaryota</taxon>
        <taxon>Metazoa</taxon>
        <taxon>Ecdysozoa</taxon>
        <taxon>Arthropoda</taxon>
        <taxon>Crustacea</taxon>
        <taxon>Multicrustacea</taxon>
        <taxon>Malacostraca</taxon>
        <taxon>Eumalacostraca</taxon>
        <taxon>Eucarida</taxon>
        <taxon>Euphausiacea</taxon>
        <taxon>Euphausiidae</taxon>
        <taxon>Meganyctiphanes</taxon>
    </lineage>
</organism>
<feature type="transmembrane region" description="Helical" evidence="10">
    <location>
        <begin position="382"/>
        <end position="402"/>
    </location>
</feature>
<comment type="subcellular location">
    <subcellularLocation>
        <location evidence="1">Membrane</location>
        <topology evidence="1">Multi-pass membrane protein</topology>
    </subcellularLocation>
</comment>
<dbReference type="PANTHER" id="PTHR24243:SF208">
    <property type="entry name" value="PYROKININ-1 RECEPTOR"/>
    <property type="match status" value="1"/>
</dbReference>
<gene>
    <name evidence="12" type="ORF">MNOR_LOCUS7023</name>
</gene>
<dbReference type="InterPro" id="IPR017452">
    <property type="entry name" value="GPCR_Rhodpsn_7TM"/>
</dbReference>
<feature type="transmembrane region" description="Helical" evidence="10">
    <location>
        <begin position="341"/>
        <end position="362"/>
    </location>
</feature>
<keyword evidence="6 10" id="KW-0472">Membrane</keyword>
<dbReference type="SUPFAM" id="SSF81321">
    <property type="entry name" value="Family A G protein-coupled receptor-like"/>
    <property type="match status" value="1"/>
</dbReference>
<accession>A0AAV2Q3L2</accession>
<dbReference type="EMBL" id="CAXKWB010003008">
    <property type="protein sequence ID" value="CAL4068198.1"/>
    <property type="molecule type" value="Genomic_DNA"/>
</dbReference>
<dbReference type="PROSITE" id="PS00237">
    <property type="entry name" value="G_PROTEIN_RECEP_F1_1"/>
    <property type="match status" value="1"/>
</dbReference>
<dbReference type="SMART" id="SM01381">
    <property type="entry name" value="7TM_GPCR_Srsx"/>
    <property type="match status" value="1"/>
</dbReference>
<protein>
    <recommendedName>
        <fullName evidence="11">G-protein coupled receptors family 1 profile domain-containing protein</fullName>
    </recommendedName>
</protein>
<evidence type="ECO:0000256" key="4">
    <source>
        <dbReference type="ARBA" id="ARBA00022989"/>
    </source>
</evidence>
<feature type="domain" description="G-protein coupled receptors family 1 profile" evidence="11">
    <location>
        <begin position="68"/>
        <end position="399"/>
    </location>
</feature>
<evidence type="ECO:0000256" key="1">
    <source>
        <dbReference type="ARBA" id="ARBA00004141"/>
    </source>
</evidence>
<reference evidence="12 13" key="1">
    <citation type="submission" date="2024-05" db="EMBL/GenBank/DDBJ databases">
        <authorList>
            <person name="Wallberg A."/>
        </authorList>
    </citation>
    <scope>NUCLEOTIDE SEQUENCE [LARGE SCALE GENOMIC DNA]</scope>
</reference>
<feature type="transmembrane region" description="Helical" evidence="10">
    <location>
        <begin position="89"/>
        <end position="116"/>
    </location>
</feature>
<comment type="similarity">
    <text evidence="2 9">Belongs to the G-protein coupled receptor 1 family.</text>
</comment>
<evidence type="ECO:0000256" key="7">
    <source>
        <dbReference type="ARBA" id="ARBA00023170"/>
    </source>
</evidence>
<feature type="transmembrane region" description="Helical" evidence="10">
    <location>
        <begin position="128"/>
        <end position="150"/>
    </location>
</feature>
<dbReference type="AlphaFoldDB" id="A0AAV2Q3L2"/>
<comment type="caution">
    <text evidence="12">The sequence shown here is derived from an EMBL/GenBank/DDBJ whole genome shotgun (WGS) entry which is preliminary data.</text>
</comment>
<keyword evidence="7 9" id="KW-0675">Receptor</keyword>
<evidence type="ECO:0000256" key="9">
    <source>
        <dbReference type="RuleBase" id="RU000688"/>
    </source>
</evidence>
<evidence type="ECO:0000256" key="5">
    <source>
        <dbReference type="ARBA" id="ARBA00023040"/>
    </source>
</evidence>
<evidence type="ECO:0000256" key="6">
    <source>
        <dbReference type="ARBA" id="ARBA00023136"/>
    </source>
</evidence>
<feature type="transmembrane region" description="Helical" evidence="10">
    <location>
        <begin position="171"/>
        <end position="189"/>
    </location>
</feature>
<dbReference type="Proteomes" id="UP001497623">
    <property type="component" value="Unassembled WGS sequence"/>
</dbReference>
<dbReference type="Gene3D" id="1.20.1070.10">
    <property type="entry name" value="Rhodopsin 7-helix transmembrane proteins"/>
    <property type="match status" value="1"/>
</dbReference>
<dbReference type="PRINTS" id="PR01012">
    <property type="entry name" value="NRPEPTIDEYR"/>
</dbReference>